<evidence type="ECO:0000313" key="1">
    <source>
        <dbReference type="EMBL" id="GAA4339251.1"/>
    </source>
</evidence>
<dbReference type="Pfam" id="PF13743">
    <property type="entry name" value="Thioredoxin_5"/>
    <property type="match status" value="1"/>
</dbReference>
<organism evidence="1 2">
    <name type="scientific">Mucilaginibacter gynuensis</name>
    <dbReference type="NCBI Taxonomy" id="1302236"/>
    <lineage>
        <taxon>Bacteria</taxon>
        <taxon>Pseudomonadati</taxon>
        <taxon>Bacteroidota</taxon>
        <taxon>Sphingobacteriia</taxon>
        <taxon>Sphingobacteriales</taxon>
        <taxon>Sphingobacteriaceae</taxon>
        <taxon>Mucilaginibacter</taxon>
    </lineage>
</organism>
<protein>
    <submittedName>
        <fullName evidence="1">DsbA family protein</fullName>
    </submittedName>
</protein>
<comment type="caution">
    <text evidence="1">The sequence shown here is derived from an EMBL/GenBank/DDBJ whole genome shotgun (WGS) entry which is preliminary data.</text>
</comment>
<dbReference type="PANTHER" id="PTHR13887">
    <property type="entry name" value="GLUTATHIONE S-TRANSFERASE KAPPA"/>
    <property type="match status" value="1"/>
</dbReference>
<reference evidence="2" key="1">
    <citation type="journal article" date="2019" name="Int. J. Syst. Evol. Microbiol.">
        <title>The Global Catalogue of Microorganisms (GCM) 10K type strain sequencing project: providing services to taxonomists for standard genome sequencing and annotation.</title>
        <authorList>
            <consortium name="The Broad Institute Genomics Platform"/>
            <consortium name="The Broad Institute Genome Sequencing Center for Infectious Disease"/>
            <person name="Wu L."/>
            <person name="Ma J."/>
        </authorList>
    </citation>
    <scope>NUCLEOTIDE SEQUENCE [LARGE SCALE GENOMIC DNA]</scope>
    <source>
        <strain evidence="2">JCM 17705</strain>
    </source>
</reference>
<sequence>MLNLVTDRVALCYIFYKLKFIIMKMYYFTDPMCSWCYGFSPAIKKLKEEYPNIDLEIISGGFSPYSTQVVDDEYKDFLLYHWKNVNARSGQYFNHSMKFISETFRYDSEPSSRALMVIKEISPKQDFEFLSLMQKAFYVDGNDITNDIVLAGLAEEIGIDKSDFLKLLRSDEMKLKTNQGFQFSRQLGVQGFPTLLTIENGAVKVITRGFLDLSSLKEVVDNWLNSLSVPQPGVGQSCSGDTCEC</sequence>
<name>A0ABP8HHD7_9SPHI</name>
<dbReference type="SUPFAM" id="SSF52833">
    <property type="entry name" value="Thioredoxin-like"/>
    <property type="match status" value="1"/>
</dbReference>
<dbReference type="PANTHER" id="PTHR13887:SF54">
    <property type="entry name" value="DSBA FAMILY PROTEIN"/>
    <property type="match status" value="1"/>
</dbReference>
<gene>
    <name evidence="1" type="ORF">GCM10023149_49830</name>
</gene>
<dbReference type="Gene3D" id="3.40.30.10">
    <property type="entry name" value="Glutaredoxin"/>
    <property type="match status" value="1"/>
</dbReference>
<proteinExistence type="predicted"/>
<dbReference type="Gene3D" id="1.10.472.60">
    <property type="entry name" value="putative protein disulfide isomerase domain"/>
    <property type="match status" value="1"/>
</dbReference>
<dbReference type="EMBL" id="BAABFT010000022">
    <property type="protein sequence ID" value="GAA4339251.1"/>
    <property type="molecule type" value="Genomic_DNA"/>
</dbReference>
<dbReference type="CDD" id="cd03025">
    <property type="entry name" value="DsbA_FrnE_like"/>
    <property type="match status" value="1"/>
</dbReference>
<evidence type="ECO:0000313" key="2">
    <source>
        <dbReference type="Proteomes" id="UP001500582"/>
    </source>
</evidence>
<keyword evidence="2" id="KW-1185">Reference proteome</keyword>
<dbReference type="Proteomes" id="UP001500582">
    <property type="component" value="Unassembled WGS sequence"/>
</dbReference>
<dbReference type="InterPro" id="IPR036249">
    <property type="entry name" value="Thioredoxin-like_sf"/>
</dbReference>
<accession>A0ABP8HHD7</accession>